<organism evidence="4 5">
    <name type="scientific">Triparma strigata</name>
    <dbReference type="NCBI Taxonomy" id="1606541"/>
    <lineage>
        <taxon>Eukaryota</taxon>
        <taxon>Sar</taxon>
        <taxon>Stramenopiles</taxon>
        <taxon>Ochrophyta</taxon>
        <taxon>Bolidophyceae</taxon>
        <taxon>Parmales</taxon>
        <taxon>Triparmaceae</taxon>
        <taxon>Triparma</taxon>
    </lineage>
</organism>
<feature type="region of interest" description="Disordered" evidence="2">
    <location>
        <begin position="188"/>
        <end position="215"/>
    </location>
</feature>
<dbReference type="SUPFAM" id="SSF47473">
    <property type="entry name" value="EF-hand"/>
    <property type="match status" value="3"/>
</dbReference>
<dbReference type="GO" id="GO:0005509">
    <property type="term" value="F:calcium ion binding"/>
    <property type="evidence" value="ECO:0007669"/>
    <property type="project" value="InterPro"/>
</dbReference>
<dbReference type="Gene3D" id="1.10.238.10">
    <property type="entry name" value="EF-hand"/>
    <property type="match status" value="4"/>
</dbReference>
<feature type="compositionally biased region" description="Low complexity" evidence="2">
    <location>
        <begin position="892"/>
        <end position="902"/>
    </location>
</feature>
<feature type="compositionally biased region" description="Basic and acidic residues" evidence="2">
    <location>
        <begin position="943"/>
        <end position="956"/>
    </location>
</feature>
<dbReference type="Proteomes" id="UP001165085">
    <property type="component" value="Unassembled WGS sequence"/>
</dbReference>
<evidence type="ECO:0000313" key="5">
    <source>
        <dbReference type="Proteomes" id="UP001165085"/>
    </source>
</evidence>
<protein>
    <recommendedName>
        <fullName evidence="3">EF-hand domain-containing protein</fullName>
    </recommendedName>
</protein>
<feature type="domain" description="EF-hand" evidence="3">
    <location>
        <begin position="411"/>
        <end position="446"/>
    </location>
</feature>
<dbReference type="InterPro" id="IPR011992">
    <property type="entry name" value="EF-hand-dom_pair"/>
</dbReference>
<feature type="domain" description="EF-hand" evidence="3">
    <location>
        <begin position="279"/>
        <end position="314"/>
    </location>
</feature>
<dbReference type="EMBL" id="BRXY01000078">
    <property type="protein sequence ID" value="GMH62560.1"/>
    <property type="molecule type" value="Genomic_DNA"/>
</dbReference>
<keyword evidence="1" id="KW-0106">Calcium</keyword>
<gene>
    <name evidence="4" type="ORF">TrST_g13594</name>
</gene>
<comment type="caution">
    <text evidence="4">The sequence shown here is derived from an EMBL/GenBank/DDBJ whole genome shotgun (WGS) entry which is preliminary data.</text>
</comment>
<proteinExistence type="predicted"/>
<dbReference type="InterPro" id="IPR018247">
    <property type="entry name" value="EF_Hand_1_Ca_BS"/>
</dbReference>
<feature type="compositionally biased region" description="Basic residues" evidence="2">
    <location>
        <begin position="852"/>
        <end position="867"/>
    </location>
</feature>
<feature type="compositionally biased region" description="Basic and acidic residues" evidence="2">
    <location>
        <begin position="196"/>
        <end position="215"/>
    </location>
</feature>
<name>A0A9W7A759_9STRA</name>
<keyword evidence="5" id="KW-1185">Reference proteome</keyword>
<dbReference type="InterPro" id="IPR002048">
    <property type="entry name" value="EF_hand_dom"/>
</dbReference>
<dbReference type="Pfam" id="PF13833">
    <property type="entry name" value="EF-hand_8"/>
    <property type="match status" value="2"/>
</dbReference>
<dbReference type="PROSITE" id="PS00018">
    <property type="entry name" value="EF_HAND_1"/>
    <property type="match status" value="5"/>
</dbReference>
<evidence type="ECO:0000313" key="4">
    <source>
        <dbReference type="EMBL" id="GMH62560.1"/>
    </source>
</evidence>
<evidence type="ECO:0000256" key="2">
    <source>
        <dbReference type="SAM" id="MobiDB-lite"/>
    </source>
</evidence>
<feature type="domain" description="EF-hand" evidence="3">
    <location>
        <begin position="544"/>
        <end position="579"/>
    </location>
</feature>
<feature type="region of interest" description="Disordered" evidence="2">
    <location>
        <begin position="456"/>
        <end position="480"/>
    </location>
</feature>
<feature type="domain" description="EF-hand" evidence="3">
    <location>
        <begin position="807"/>
        <end position="842"/>
    </location>
</feature>
<dbReference type="PROSITE" id="PS50222">
    <property type="entry name" value="EF_HAND_2"/>
    <property type="match status" value="6"/>
</dbReference>
<dbReference type="AlphaFoldDB" id="A0A9W7A759"/>
<feature type="domain" description="EF-hand" evidence="3">
    <location>
        <begin position="147"/>
        <end position="182"/>
    </location>
</feature>
<dbReference type="OrthoDB" id="193372at2759"/>
<sequence length="1052" mass="119501">MKNQFQRNDPVHDEWWDNQETMTRRMLRSAQTINPQASVDSLGDSLSLNQSSIASADMNSTEEGLLNDLGENSMTSTEFKKSVKFDPTLPQPWDEDTPLGRALKKISVAAVKYDRNKDGVYINAFRGGAMTPKAFRLEMRRSLNIKLKDDEFNDLLSEFDQDGDGTIVGSEFLVQFMSIGFREKSRIQHRRREKQRKRELADRMEERRRQLKEEEKMESNITAEFSKSDLETALDKIQQVAGDYDATSASAMSLQGFLGTPLTPGNLRDMLRRTFNLRLSGAEIGALMSAFDQDASGTLDGSEFLINFKKLGFRERSERAKRQRENTTAMNKHFEELEAKREAEKKKSSDNSFTFKYTSEDLRDALDALANKSADYDPGSAAALNLTCFQGAKMTPKTFHDLCGTVFQVNFTPPQMGALMHEFDRDGDGTIDGSEFLVKFTQMGFEEKGNRFRRRKEFEARKRKKEADWHKKREDKKKAEEAKKVAIGSVSEQDWNSAMAKITAAAADYDKMSASAMSLQAFQGSSMHPPLFRDMIFRTFGVTLTPGEAGAVIKYFDKDGDGTVDGTEFLLLFTKLGFNEKTRRFNERKNEKERRDKKDKLWWEQREKEIQQNNANKVDRSFTAAHKAIALEKIAACAVDFNVDPIKQLALQAFQGSVMQPHVFKEMLKRTFELKLSPGELGAVISIFDKDGDGEVDGAEFLNQFFKIKHQERDRRAAERREKQRRIEARRQAMEEAIERERIKKLMEKTKFDANDRISAMKKIKEEALRFDRTAANSMGLDAFQAGPPLGPDEFRKCLHKSFANRFSYPEIGALMTVFDKDADGTVDGAEFLSKFFLIAREEQKKLLPKKERPKSRAALPPKKKREKPQMVDIGIQAPDDMRPVSSPEKMPINYNNPNPNNVGTSNEDEGEGEGEEKKGSENPIPPYEPIAGKLKAQQQKKAAAEAQKRRDEGERPQTVGINKVGASRKANKNVPRVERATTAPVGKKRAKGTHEQVKLKTPGKQRKRDMVFDEWEKKIKEEKALKPVFFFPSLILSSPIAMPSLAGSKIM</sequence>
<evidence type="ECO:0000256" key="1">
    <source>
        <dbReference type="ARBA" id="ARBA00022837"/>
    </source>
</evidence>
<dbReference type="SMART" id="SM00054">
    <property type="entry name" value="EFh"/>
    <property type="match status" value="6"/>
</dbReference>
<reference evidence="5" key="1">
    <citation type="journal article" date="2023" name="Commun. Biol.">
        <title>Genome analysis of Parmales, the sister group of diatoms, reveals the evolutionary specialization of diatoms from phago-mixotrophs to photoautotrophs.</title>
        <authorList>
            <person name="Ban H."/>
            <person name="Sato S."/>
            <person name="Yoshikawa S."/>
            <person name="Yamada K."/>
            <person name="Nakamura Y."/>
            <person name="Ichinomiya M."/>
            <person name="Sato N."/>
            <person name="Blanc-Mathieu R."/>
            <person name="Endo H."/>
            <person name="Kuwata A."/>
            <person name="Ogata H."/>
        </authorList>
    </citation>
    <scope>NUCLEOTIDE SEQUENCE [LARGE SCALE GENOMIC DNA]</scope>
    <source>
        <strain evidence="5">NIES 3701</strain>
    </source>
</reference>
<feature type="region of interest" description="Disordered" evidence="2">
    <location>
        <begin position="848"/>
        <end position="1009"/>
    </location>
</feature>
<accession>A0A9W7A759</accession>
<feature type="domain" description="EF-hand" evidence="3">
    <location>
        <begin position="676"/>
        <end position="711"/>
    </location>
</feature>
<evidence type="ECO:0000259" key="3">
    <source>
        <dbReference type="PROSITE" id="PS50222"/>
    </source>
</evidence>
<dbReference type="Pfam" id="PF13202">
    <property type="entry name" value="EF-hand_5"/>
    <property type="match status" value="3"/>
</dbReference>